<evidence type="ECO:0000313" key="2">
    <source>
        <dbReference type="EMBL" id="CAI2364635.1"/>
    </source>
</evidence>
<protein>
    <submittedName>
        <fullName evidence="2">Uncharacterized protein</fullName>
    </submittedName>
</protein>
<dbReference type="AlphaFoldDB" id="A0AAD1XBP6"/>
<keyword evidence="1" id="KW-0175">Coiled coil</keyword>
<keyword evidence="3" id="KW-1185">Reference proteome</keyword>
<proteinExistence type="predicted"/>
<evidence type="ECO:0000313" key="3">
    <source>
        <dbReference type="Proteomes" id="UP001295684"/>
    </source>
</evidence>
<dbReference type="EMBL" id="CAMPGE010005795">
    <property type="protein sequence ID" value="CAI2364635.1"/>
    <property type="molecule type" value="Genomic_DNA"/>
</dbReference>
<comment type="caution">
    <text evidence="2">The sequence shown here is derived from an EMBL/GenBank/DDBJ whole genome shotgun (WGS) entry which is preliminary data.</text>
</comment>
<organism evidence="2 3">
    <name type="scientific">Euplotes crassus</name>
    <dbReference type="NCBI Taxonomy" id="5936"/>
    <lineage>
        <taxon>Eukaryota</taxon>
        <taxon>Sar</taxon>
        <taxon>Alveolata</taxon>
        <taxon>Ciliophora</taxon>
        <taxon>Intramacronucleata</taxon>
        <taxon>Spirotrichea</taxon>
        <taxon>Hypotrichia</taxon>
        <taxon>Euplotida</taxon>
        <taxon>Euplotidae</taxon>
        <taxon>Moneuplotes</taxon>
    </lineage>
</organism>
<accession>A0AAD1XBP6</accession>
<sequence length="325" mass="37783">MISNITNLIQTCMSNMSLSSASEKEVRKEVKHFLDKKQSQIQEISAQIEALKDGELPNEEEIKSQVVNIFTEMRNHEEFKQFCVSNYIKFVSEYLKMSDTDLDCILKLELTQQEKKLVFEQDEWDRDDIDKLLEEIKEKEAILEEMKESIEQFKSKVISSLDPTKFEGLSQISRIFLNKQIGSEKFSNFELDLKQKEDLELVQLLQGYSMPSLIKFVIKRLPEELDILREFIFGCFSSCVNTFGLNKEGEKRKIGDILDILCIIAQNTSSSLYLHNFELNTSDLKRVLELSKDRQKILICEEIQTIAKSSKVLTSLNNRKYLLST</sequence>
<evidence type="ECO:0000256" key="1">
    <source>
        <dbReference type="SAM" id="Coils"/>
    </source>
</evidence>
<dbReference type="Proteomes" id="UP001295684">
    <property type="component" value="Unassembled WGS sequence"/>
</dbReference>
<reference evidence="2" key="1">
    <citation type="submission" date="2023-07" db="EMBL/GenBank/DDBJ databases">
        <authorList>
            <consortium name="AG Swart"/>
            <person name="Singh M."/>
            <person name="Singh A."/>
            <person name="Seah K."/>
            <person name="Emmerich C."/>
        </authorList>
    </citation>
    <scope>NUCLEOTIDE SEQUENCE</scope>
    <source>
        <strain evidence="2">DP1</strain>
    </source>
</reference>
<feature type="coiled-coil region" evidence="1">
    <location>
        <begin position="129"/>
        <end position="156"/>
    </location>
</feature>
<gene>
    <name evidence="2" type="ORF">ECRASSUSDP1_LOCUS5980</name>
</gene>
<name>A0AAD1XBP6_EUPCR</name>